<evidence type="ECO:0000313" key="3">
    <source>
        <dbReference type="Proteomes" id="UP000002195"/>
    </source>
</evidence>
<sequence>MFLHCSSDAAKKRVRPSDYKYIPEHSRNDIANILERAIASEEENLEKIEKTKERLSRARKEIEDLNARNESIQELISENDKNLKNTKEEIERLKKEKDELKKAKGEFEASLKEIEVKTAFLEDVSQHIFKEALRDPAVMWGKLTYGGVIPTSEENRQFYLNLVQHFEKKNYRISELREELESFPINKLLEKLHIGDSKTEETTDCIVPESSAIVPPQPITPTTPIITEFEKDN</sequence>
<dbReference type="STRING" id="44689.Q54Y87"/>
<dbReference type="PaxDb" id="44689-DDB0205403"/>
<evidence type="ECO:0000256" key="1">
    <source>
        <dbReference type="SAM" id="Coils"/>
    </source>
</evidence>
<dbReference type="RefSeq" id="XP_642315.1">
    <property type="nucleotide sequence ID" value="XM_637223.1"/>
</dbReference>
<gene>
    <name evidence="2" type="ORF">DDB_G0278363</name>
</gene>
<dbReference type="HOGENOM" id="CLU_1191754_0_0_1"/>
<dbReference type="AlphaFoldDB" id="Q54Y87"/>
<dbReference type="GeneID" id="8621521"/>
<dbReference type="GlyGen" id="Q54Y87">
    <property type="glycosylation" value="2 sites"/>
</dbReference>
<dbReference type="VEuPathDB" id="AmoebaDB:DDB_G0278363"/>
<organism evidence="2 3">
    <name type="scientific">Dictyostelium discoideum</name>
    <name type="common">Social amoeba</name>
    <dbReference type="NCBI Taxonomy" id="44689"/>
    <lineage>
        <taxon>Eukaryota</taxon>
        <taxon>Amoebozoa</taxon>
        <taxon>Evosea</taxon>
        <taxon>Eumycetozoa</taxon>
        <taxon>Dictyostelia</taxon>
        <taxon>Dictyosteliales</taxon>
        <taxon>Dictyosteliaceae</taxon>
        <taxon>Dictyostelium</taxon>
    </lineage>
</organism>
<name>Q54Y87_DICDI</name>
<dbReference type="EMBL" id="AAFI02000023">
    <property type="protein sequence ID" value="EAL68354.1"/>
    <property type="molecule type" value="Genomic_DNA"/>
</dbReference>
<dbReference type="dictyBase" id="DDB_G0278363"/>
<comment type="caution">
    <text evidence="2">The sequence shown here is derived from an EMBL/GenBank/DDBJ whole genome shotgun (WGS) entry which is preliminary data.</text>
</comment>
<proteinExistence type="predicted"/>
<keyword evidence="3" id="KW-1185">Reference proteome</keyword>
<feature type="coiled-coil region" evidence="1">
    <location>
        <begin position="31"/>
        <end position="117"/>
    </location>
</feature>
<reference evidence="2 3" key="1">
    <citation type="journal article" date="2005" name="Nature">
        <title>The genome of the social amoeba Dictyostelium discoideum.</title>
        <authorList>
            <consortium name="The Dictyostelium discoideum Sequencing Consortium"/>
            <person name="Eichinger L."/>
            <person name="Pachebat J.A."/>
            <person name="Glockner G."/>
            <person name="Rajandream M.A."/>
            <person name="Sucgang R."/>
            <person name="Berriman M."/>
            <person name="Song J."/>
            <person name="Olsen R."/>
            <person name="Szafranski K."/>
            <person name="Xu Q."/>
            <person name="Tunggal B."/>
            <person name="Kummerfeld S."/>
            <person name="Madera M."/>
            <person name="Konfortov B.A."/>
            <person name="Rivero F."/>
            <person name="Bankier A.T."/>
            <person name="Lehmann R."/>
            <person name="Hamlin N."/>
            <person name="Davies R."/>
            <person name="Gaudet P."/>
            <person name="Fey P."/>
            <person name="Pilcher K."/>
            <person name="Chen G."/>
            <person name="Saunders D."/>
            <person name="Sodergren E."/>
            <person name="Davis P."/>
            <person name="Kerhornou A."/>
            <person name="Nie X."/>
            <person name="Hall N."/>
            <person name="Anjard C."/>
            <person name="Hemphill L."/>
            <person name="Bason N."/>
            <person name="Farbrother P."/>
            <person name="Desany B."/>
            <person name="Just E."/>
            <person name="Morio T."/>
            <person name="Rost R."/>
            <person name="Churcher C."/>
            <person name="Cooper J."/>
            <person name="Haydock S."/>
            <person name="van Driessche N."/>
            <person name="Cronin A."/>
            <person name="Goodhead I."/>
            <person name="Muzny D."/>
            <person name="Mourier T."/>
            <person name="Pain A."/>
            <person name="Lu M."/>
            <person name="Harper D."/>
            <person name="Lindsay R."/>
            <person name="Hauser H."/>
            <person name="James K."/>
            <person name="Quiles M."/>
            <person name="Madan Babu M."/>
            <person name="Saito T."/>
            <person name="Buchrieser C."/>
            <person name="Wardroper A."/>
            <person name="Felder M."/>
            <person name="Thangavelu M."/>
            <person name="Johnson D."/>
            <person name="Knights A."/>
            <person name="Loulseged H."/>
            <person name="Mungall K."/>
            <person name="Oliver K."/>
            <person name="Price C."/>
            <person name="Quail M.A."/>
            <person name="Urushihara H."/>
            <person name="Hernandez J."/>
            <person name="Rabbinowitsch E."/>
            <person name="Steffen D."/>
            <person name="Sanders M."/>
            <person name="Ma J."/>
            <person name="Kohara Y."/>
            <person name="Sharp S."/>
            <person name="Simmonds M."/>
            <person name="Spiegler S."/>
            <person name="Tivey A."/>
            <person name="Sugano S."/>
            <person name="White B."/>
            <person name="Walker D."/>
            <person name="Woodward J."/>
            <person name="Winckler T."/>
            <person name="Tanaka Y."/>
            <person name="Shaulsky G."/>
            <person name="Schleicher M."/>
            <person name="Weinstock G."/>
            <person name="Rosenthal A."/>
            <person name="Cox E.C."/>
            <person name="Chisholm R.L."/>
            <person name="Gibbs R."/>
            <person name="Loomis W.F."/>
            <person name="Platzer M."/>
            <person name="Kay R.R."/>
            <person name="Williams J."/>
            <person name="Dear P.H."/>
            <person name="Noegel A.A."/>
            <person name="Barrell B."/>
            <person name="Kuspa A."/>
        </authorList>
    </citation>
    <scope>NUCLEOTIDE SEQUENCE [LARGE SCALE GENOMIC DNA]</scope>
    <source>
        <strain evidence="2 3">AX4</strain>
    </source>
</reference>
<dbReference type="InParanoid" id="Q54Y87"/>
<evidence type="ECO:0000313" key="2">
    <source>
        <dbReference type="EMBL" id="EAL68354.1"/>
    </source>
</evidence>
<dbReference type="Proteomes" id="UP000002195">
    <property type="component" value="Unassembled WGS sequence"/>
</dbReference>
<protein>
    <submittedName>
        <fullName evidence="2">Uncharacterized protein</fullName>
    </submittedName>
</protein>
<accession>Q54Y87</accession>
<keyword evidence="1" id="KW-0175">Coiled coil</keyword>
<dbReference type="SMR" id="Q54Y87"/>
<dbReference type="KEGG" id="ddi:DDB_G0278363"/>